<proteinExistence type="predicted"/>
<gene>
    <name evidence="4" type="ORF">ITX44_25815</name>
</gene>
<evidence type="ECO:0000259" key="3">
    <source>
        <dbReference type="PROSITE" id="PS51186"/>
    </source>
</evidence>
<dbReference type="Proteomes" id="UP000749040">
    <property type="component" value="Unassembled WGS sequence"/>
</dbReference>
<feature type="domain" description="N-acetyltransferase" evidence="3">
    <location>
        <begin position="10"/>
        <end position="190"/>
    </location>
</feature>
<name>A0ABS2U137_9ACTN</name>
<dbReference type="RefSeq" id="WP_205359782.1">
    <property type="nucleotide sequence ID" value="NZ_JADKYB010000015.1"/>
</dbReference>
<dbReference type="InterPro" id="IPR050832">
    <property type="entry name" value="Bact_Acetyltransf"/>
</dbReference>
<organism evidence="4 5">
    <name type="scientific">Actinacidiphila acididurans</name>
    <dbReference type="NCBI Taxonomy" id="2784346"/>
    <lineage>
        <taxon>Bacteria</taxon>
        <taxon>Bacillati</taxon>
        <taxon>Actinomycetota</taxon>
        <taxon>Actinomycetes</taxon>
        <taxon>Kitasatosporales</taxon>
        <taxon>Streptomycetaceae</taxon>
        <taxon>Actinacidiphila</taxon>
    </lineage>
</organism>
<dbReference type="InterPro" id="IPR000182">
    <property type="entry name" value="GNAT_dom"/>
</dbReference>
<dbReference type="EMBL" id="JADKYB010000015">
    <property type="protein sequence ID" value="MBM9507908.1"/>
    <property type="molecule type" value="Genomic_DNA"/>
</dbReference>
<keyword evidence="5" id="KW-1185">Reference proteome</keyword>
<dbReference type="CDD" id="cd04301">
    <property type="entry name" value="NAT_SF"/>
    <property type="match status" value="1"/>
</dbReference>
<dbReference type="SUPFAM" id="SSF55729">
    <property type="entry name" value="Acyl-CoA N-acyltransferases (Nat)"/>
    <property type="match status" value="1"/>
</dbReference>
<evidence type="ECO:0000256" key="2">
    <source>
        <dbReference type="ARBA" id="ARBA00023315"/>
    </source>
</evidence>
<dbReference type="Gene3D" id="3.40.630.30">
    <property type="match status" value="1"/>
</dbReference>
<dbReference type="PANTHER" id="PTHR43877">
    <property type="entry name" value="AMINOALKYLPHOSPHONATE N-ACETYLTRANSFERASE-RELATED-RELATED"/>
    <property type="match status" value="1"/>
</dbReference>
<evidence type="ECO:0000313" key="5">
    <source>
        <dbReference type="Proteomes" id="UP000749040"/>
    </source>
</evidence>
<accession>A0ABS2U137</accession>
<dbReference type="Pfam" id="PF13508">
    <property type="entry name" value="Acetyltransf_7"/>
    <property type="match status" value="1"/>
</dbReference>
<protein>
    <submittedName>
        <fullName evidence="4">GNAT family N-acetyltransferase</fullName>
    </submittedName>
</protein>
<dbReference type="InterPro" id="IPR016181">
    <property type="entry name" value="Acyl_CoA_acyltransferase"/>
</dbReference>
<evidence type="ECO:0000313" key="4">
    <source>
        <dbReference type="EMBL" id="MBM9507908.1"/>
    </source>
</evidence>
<keyword evidence="1" id="KW-0808">Transferase</keyword>
<evidence type="ECO:0000256" key="1">
    <source>
        <dbReference type="ARBA" id="ARBA00022679"/>
    </source>
</evidence>
<keyword evidence="2" id="KW-0012">Acyltransferase</keyword>
<sequence>MAGAPPSPVLRVRTAVADDIPGIVRCGADLLTEDAAARDPRVDPGWVLREGRAAFAATLEDPACLLLVAVRAGGAQGTGRLPAEGGQAQADAVAGYAIGALSEPVGVLPIRSAVLRALYVAPEHRGAGTGARLTAEFFSWARAKGAVRAEVNAYTANEDGLRFYRRQGFAPRAVRLDLDLSDADSAAPAPPSYP</sequence>
<dbReference type="PROSITE" id="PS51186">
    <property type="entry name" value="GNAT"/>
    <property type="match status" value="1"/>
</dbReference>
<reference evidence="4 5" key="1">
    <citation type="submission" date="2021-01" db="EMBL/GenBank/DDBJ databases">
        <title>Streptomyces acididurans sp. nov., isolated from a peat swamp forest soil.</title>
        <authorList>
            <person name="Chantavorakit T."/>
            <person name="Duangmal K."/>
        </authorList>
    </citation>
    <scope>NUCLEOTIDE SEQUENCE [LARGE SCALE GENOMIC DNA]</scope>
    <source>
        <strain evidence="4 5">KK5PA1</strain>
    </source>
</reference>
<comment type="caution">
    <text evidence="4">The sequence shown here is derived from an EMBL/GenBank/DDBJ whole genome shotgun (WGS) entry which is preliminary data.</text>
</comment>